<accession>A0ABD0TYQ8</accession>
<feature type="compositionally biased region" description="Basic residues" evidence="1">
    <location>
        <begin position="178"/>
        <end position="189"/>
    </location>
</feature>
<evidence type="ECO:0008006" key="5">
    <source>
        <dbReference type="Google" id="ProtNLM"/>
    </source>
</evidence>
<dbReference type="PANTHER" id="PTHR47461:SF3">
    <property type="entry name" value="PHYTOLONGIN PHYL2.2"/>
    <property type="match status" value="1"/>
</dbReference>
<dbReference type="PANTHER" id="PTHR47461">
    <property type="entry name" value="PHYTOLONGIN PHYL1.2"/>
    <property type="match status" value="1"/>
</dbReference>
<name>A0ABD0TYQ8_DENTH</name>
<evidence type="ECO:0000256" key="1">
    <source>
        <dbReference type="SAM" id="MobiDB-lite"/>
    </source>
</evidence>
<dbReference type="Proteomes" id="UP001552299">
    <property type="component" value="Unassembled WGS sequence"/>
</dbReference>
<proteinExistence type="predicted"/>
<evidence type="ECO:0000313" key="3">
    <source>
        <dbReference type="EMBL" id="KAL0904852.1"/>
    </source>
</evidence>
<protein>
    <recommendedName>
        <fullName evidence="5">VAMP-like protein</fullName>
    </recommendedName>
</protein>
<dbReference type="EMBL" id="JANQDX010000019">
    <property type="protein sequence ID" value="KAL0904852.1"/>
    <property type="molecule type" value="Genomic_DNA"/>
</dbReference>
<dbReference type="InterPro" id="IPR044783">
    <property type="entry name" value="PHYL"/>
</dbReference>
<keyword evidence="2" id="KW-0812">Transmembrane</keyword>
<evidence type="ECO:0000256" key="2">
    <source>
        <dbReference type="SAM" id="Phobius"/>
    </source>
</evidence>
<sequence length="266" mass="28392">MTSLSDPGPVLYASVSCGNNVLADLLPAGEDSCAGSSGGAGGLSALAAICLDAAPHFHLLYTHTAGSRIYAFLMAEPLLFFAIAEESLGRSAVLLFLHRLRDATVYIARRRIGAGDPLAYRCLQDELLPVIRRLVAGSVSPSPSEEEKPSPSSPPALSPPPLPSTPQSSDSFLLTSEHKRKVKKERKKNPRIDEGVGDSRGGDEHEISVTDNDGEADLGLGLGGRKSMQRIWRQQVRMVLIIDLVVCSLLFGIWLSVCKGFQCIGG</sequence>
<comment type="caution">
    <text evidence="3">The sequence shown here is derived from an EMBL/GenBank/DDBJ whole genome shotgun (WGS) entry which is preliminary data.</text>
</comment>
<gene>
    <name evidence="3" type="ORF">M5K25_027010</name>
</gene>
<dbReference type="Gene3D" id="3.30.450.50">
    <property type="entry name" value="Longin domain"/>
    <property type="match status" value="1"/>
</dbReference>
<feature type="region of interest" description="Disordered" evidence="1">
    <location>
        <begin position="139"/>
        <end position="216"/>
    </location>
</feature>
<evidence type="ECO:0000313" key="4">
    <source>
        <dbReference type="Proteomes" id="UP001552299"/>
    </source>
</evidence>
<keyword evidence="4" id="KW-1185">Reference proteome</keyword>
<feature type="compositionally biased region" description="Pro residues" evidence="1">
    <location>
        <begin position="151"/>
        <end position="164"/>
    </location>
</feature>
<keyword evidence="2" id="KW-1133">Transmembrane helix</keyword>
<dbReference type="AlphaFoldDB" id="A0ABD0TYQ8"/>
<keyword evidence="2" id="KW-0472">Membrane</keyword>
<feature type="transmembrane region" description="Helical" evidence="2">
    <location>
        <begin position="236"/>
        <end position="257"/>
    </location>
</feature>
<reference evidence="3 4" key="1">
    <citation type="journal article" date="2024" name="Plant Biotechnol. J.">
        <title>Dendrobium thyrsiflorum genome and its molecular insights into genes involved in important horticultural traits.</title>
        <authorList>
            <person name="Chen B."/>
            <person name="Wang J.Y."/>
            <person name="Zheng P.J."/>
            <person name="Li K.L."/>
            <person name="Liang Y.M."/>
            <person name="Chen X.F."/>
            <person name="Zhang C."/>
            <person name="Zhao X."/>
            <person name="He X."/>
            <person name="Zhang G.Q."/>
            <person name="Liu Z.J."/>
            <person name="Xu Q."/>
        </authorList>
    </citation>
    <scope>NUCLEOTIDE SEQUENCE [LARGE SCALE GENOMIC DNA]</scope>
    <source>
        <strain evidence="3">GZMU011</strain>
    </source>
</reference>
<organism evidence="3 4">
    <name type="scientific">Dendrobium thyrsiflorum</name>
    <name type="common">Pinecone-like raceme dendrobium</name>
    <name type="synonym">Orchid</name>
    <dbReference type="NCBI Taxonomy" id="117978"/>
    <lineage>
        <taxon>Eukaryota</taxon>
        <taxon>Viridiplantae</taxon>
        <taxon>Streptophyta</taxon>
        <taxon>Embryophyta</taxon>
        <taxon>Tracheophyta</taxon>
        <taxon>Spermatophyta</taxon>
        <taxon>Magnoliopsida</taxon>
        <taxon>Liliopsida</taxon>
        <taxon>Asparagales</taxon>
        <taxon>Orchidaceae</taxon>
        <taxon>Epidendroideae</taxon>
        <taxon>Malaxideae</taxon>
        <taxon>Dendrobiinae</taxon>
        <taxon>Dendrobium</taxon>
    </lineage>
</organism>